<accession>B8M1U4</accession>
<keyword evidence="2" id="KW-1185">Reference proteome</keyword>
<proteinExistence type="predicted"/>
<dbReference type="EMBL" id="EQ962653">
    <property type="protein sequence ID" value="EED21322.1"/>
    <property type="molecule type" value="Genomic_DNA"/>
</dbReference>
<organism evidence="1 2">
    <name type="scientific">Talaromyces stipitatus (strain ATCC 10500 / CBS 375.48 / QM 6759 / NRRL 1006)</name>
    <name type="common">Penicillium stipitatum</name>
    <dbReference type="NCBI Taxonomy" id="441959"/>
    <lineage>
        <taxon>Eukaryota</taxon>
        <taxon>Fungi</taxon>
        <taxon>Dikarya</taxon>
        <taxon>Ascomycota</taxon>
        <taxon>Pezizomycotina</taxon>
        <taxon>Eurotiomycetes</taxon>
        <taxon>Eurotiomycetidae</taxon>
        <taxon>Eurotiales</taxon>
        <taxon>Trichocomaceae</taxon>
        <taxon>Talaromyces</taxon>
        <taxon>Talaromyces sect. Talaromyces</taxon>
    </lineage>
</organism>
<dbReference type="PhylomeDB" id="B8M1U4"/>
<dbReference type="VEuPathDB" id="FungiDB:TSTA_085530"/>
<evidence type="ECO:0000313" key="1">
    <source>
        <dbReference type="EMBL" id="EED21322.1"/>
    </source>
</evidence>
<name>B8M1U4_TALSN</name>
<dbReference type="GeneID" id="8104518"/>
<dbReference type="RefSeq" id="XP_002478285.1">
    <property type="nucleotide sequence ID" value="XM_002478240.1"/>
</dbReference>
<dbReference type="Proteomes" id="UP000001745">
    <property type="component" value="Unassembled WGS sequence"/>
</dbReference>
<protein>
    <submittedName>
        <fullName evidence="1">Uncharacterized protein</fullName>
    </submittedName>
</protein>
<gene>
    <name evidence="1" type="ORF">TSTA_085530</name>
</gene>
<dbReference type="AlphaFoldDB" id="B8M1U4"/>
<dbReference type="InParanoid" id="B8M1U4"/>
<dbReference type="HOGENOM" id="CLU_2147543_0_0_1"/>
<sequence>MEEIYGHSLYRKFDITVKLDIIRRQNNTDPDSARFKETLEHLREDKLQLADWELLCTRVKAVIPHEAKSFKDALQIYNKKSQVYKFNHNRLSTHQSLNTKKTSSDEASNLHA</sequence>
<dbReference type="OrthoDB" id="4369146at2759"/>
<evidence type="ECO:0000313" key="2">
    <source>
        <dbReference type="Proteomes" id="UP000001745"/>
    </source>
</evidence>
<reference evidence="2" key="1">
    <citation type="journal article" date="2015" name="Genome Announc.">
        <title>Genome sequence of the AIDS-associated pathogen Penicillium marneffei (ATCC18224) and its near taxonomic relative Talaromyces stipitatus (ATCC10500).</title>
        <authorList>
            <person name="Nierman W.C."/>
            <person name="Fedorova-Abrams N.D."/>
            <person name="Andrianopoulos A."/>
        </authorList>
    </citation>
    <scope>NUCLEOTIDE SEQUENCE [LARGE SCALE GENOMIC DNA]</scope>
    <source>
        <strain evidence="2">ATCC 10500 / CBS 375.48 / QM 6759 / NRRL 1006</strain>
    </source>
</reference>